<feature type="transmembrane region" description="Helical" evidence="1">
    <location>
        <begin position="73"/>
        <end position="90"/>
    </location>
</feature>
<keyword evidence="1" id="KW-0472">Membrane</keyword>
<keyword evidence="1" id="KW-0812">Transmembrane</keyword>
<keyword evidence="1" id="KW-1133">Transmembrane helix</keyword>
<evidence type="ECO:0000313" key="2">
    <source>
        <dbReference type="EMBL" id="MEI5986360.1"/>
    </source>
</evidence>
<gene>
    <name evidence="2" type="ORF">VJ786_15760</name>
</gene>
<dbReference type="Proteomes" id="UP001363035">
    <property type="component" value="Unassembled WGS sequence"/>
</dbReference>
<protein>
    <submittedName>
        <fullName evidence="2">Uncharacterized protein</fullName>
    </submittedName>
</protein>
<organism evidence="2 3">
    <name type="scientific">Sphingobacterium tenebrionis</name>
    <dbReference type="NCBI Taxonomy" id="3111775"/>
    <lineage>
        <taxon>Bacteria</taxon>
        <taxon>Pseudomonadati</taxon>
        <taxon>Bacteroidota</taxon>
        <taxon>Sphingobacteriia</taxon>
        <taxon>Sphingobacteriales</taxon>
        <taxon>Sphingobacteriaceae</taxon>
        <taxon>Sphingobacterium</taxon>
    </lineage>
</organism>
<feature type="transmembrane region" description="Helical" evidence="1">
    <location>
        <begin position="102"/>
        <end position="125"/>
    </location>
</feature>
<sequence>MNKFLLLILVLIAVTGISFGIHYAVLQYNDLDHWWIGSGYSLLGMYAFCAIASLVMAMVYVGVDYSMPTQTGFAFLIGMTIKAAASYFYIQEGINLLENDFIELNFMVVFFIYLGYDAFVAYYLVNQHEPEPKK</sequence>
<reference evidence="2 3" key="1">
    <citation type="submission" date="2024-01" db="EMBL/GenBank/DDBJ databases">
        <title>Sphingobacterium tenebrionis sp. nov., a novel endophyte isolated from tenebrio molitor intestines.</title>
        <authorList>
            <person name="Zhang C."/>
        </authorList>
    </citation>
    <scope>NUCLEOTIDE SEQUENCE [LARGE SCALE GENOMIC DNA]</scope>
    <source>
        <strain evidence="2 3">PU5-4</strain>
    </source>
</reference>
<evidence type="ECO:0000256" key="1">
    <source>
        <dbReference type="SAM" id="Phobius"/>
    </source>
</evidence>
<evidence type="ECO:0000313" key="3">
    <source>
        <dbReference type="Proteomes" id="UP001363035"/>
    </source>
</evidence>
<dbReference type="RefSeq" id="WP_099367591.1">
    <property type="nucleotide sequence ID" value="NZ_JAYLLN010000056.1"/>
</dbReference>
<dbReference type="EMBL" id="JAYLLN010000056">
    <property type="protein sequence ID" value="MEI5986360.1"/>
    <property type="molecule type" value="Genomic_DNA"/>
</dbReference>
<feature type="transmembrane region" description="Helical" evidence="1">
    <location>
        <begin position="44"/>
        <end position="61"/>
    </location>
</feature>
<accession>A0ABU8IAC3</accession>
<keyword evidence="3" id="KW-1185">Reference proteome</keyword>
<comment type="caution">
    <text evidence="2">The sequence shown here is derived from an EMBL/GenBank/DDBJ whole genome shotgun (WGS) entry which is preliminary data.</text>
</comment>
<proteinExistence type="predicted"/>
<name>A0ABU8IAC3_9SPHI</name>